<evidence type="ECO:0000256" key="1">
    <source>
        <dbReference type="ARBA" id="ARBA00010944"/>
    </source>
</evidence>
<dbReference type="InterPro" id="IPR036291">
    <property type="entry name" value="NAD(P)-bd_dom_sf"/>
</dbReference>
<dbReference type="Pfam" id="PF04321">
    <property type="entry name" value="RmlD_sub_bind"/>
    <property type="match status" value="1"/>
</dbReference>
<dbReference type="InterPro" id="IPR029903">
    <property type="entry name" value="RmlD-like-bd"/>
</dbReference>
<dbReference type="Gene3D" id="3.40.50.720">
    <property type="entry name" value="NAD(P)-binding Rossmann-like Domain"/>
    <property type="match status" value="1"/>
</dbReference>
<gene>
    <name evidence="4" type="primary">rfbD</name>
    <name evidence="4" type="ORF">G3T37_08150</name>
</gene>
<name>A0A7C9PND8_9MICO</name>
<dbReference type="PANTHER" id="PTHR10491">
    <property type="entry name" value="DTDP-4-DEHYDRORHAMNOSE REDUCTASE"/>
    <property type="match status" value="1"/>
</dbReference>
<dbReference type="InterPro" id="IPR005913">
    <property type="entry name" value="dTDP_dehydrorham_reduct"/>
</dbReference>
<comment type="pathway">
    <text evidence="2">Carbohydrate biosynthesis; dTDP-L-rhamnose biosynthesis.</text>
</comment>
<reference evidence="4 5" key="1">
    <citation type="journal article" date="2014" name="Int. J. Syst. Evol. Microbiol.">
        <title>Description of Galbitalea soli gen. nov., sp. nov., and Frondihabitans sucicola sp. nov.</title>
        <authorList>
            <person name="Kim S.J."/>
            <person name="Lim J.M."/>
            <person name="Ahn J.H."/>
            <person name="Weon H.Y."/>
            <person name="Hamada M."/>
            <person name="Suzuki K."/>
            <person name="Ahn T.Y."/>
            <person name="Kwon S.W."/>
        </authorList>
    </citation>
    <scope>NUCLEOTIDE SEQUENCE [LARGE SCALE GENOMIC DNA]</scope>
    <source>
        <strain evidence="4 5">NBRC 108727</strain>
    </source>
</reference>
<protein>
    <recommendedName>
        <fullName evidence="2">dTDP-4-dehydrorhamnose reductase</fullName>
        <ecNumber evidence="2">1.1.1.133</ecNumber>
    </recommendedName>
</protein>
<dbReference type="GO" id="GO:0005829">
    <property type="term" value="C:cytosol"/>
    <property type="evidence" value="ECO:0007669"/>
    <property type="project" value="TreeGrafter"/>
</dbReference>
<evidence type="ECO:0000256" key="2">
    <source>
        <dbReference type="RuleBase" id="RU364082"/>
    </source>
</evidence>
<dbReference type="GO" id="GO:0019305">
    <property type="term" value="P:dTDP-rhamnose biosynthetic process"/>
    <property type="evidence" value="ECO:0007669"/>
    <property type="project" value="UniProtKB-UniPathway"/>
</dbReference>
<dbReference type="Gene3D" id="3.90.25.10">
    <property type="entry name" value="UDP-galactose 4-epimerase, domain 1"/>
    <property type="match status" value="1"/>
</dbReference>
<comment type="similarity">
    <text evidence="1 2">Belongs to the dTDP-4-dehydrorhamnose reductase family.</text>
</comment>
<dbReference type="CDD" id="cd05254">
    <property type="entry name" value="dTDP_HR_like_SDR_e"/>
    <property type="match status" value="1"/>
</dbReference>
<organism evidence="4 5">
    <name type="scientific">Galbitalea soli</name>
    <dbReference type="NCBI Taxonomy" id="1268042"/>
    <lineage>
        <taxon>Bacteria</taxon>
        <taxon>Bacillati</taxon>
        <taxon>Actinomycetota</taxon>
        <taxon>Actinomycetes</taxon>
        <taxon>Micrococcales</taxon>
        <taxon>Microbacteriaceae</taxon>
        <taxon>Galbitalea</taxon>
    </lineage>
</organism>
<keyword evidence="2" id="KW-0521">NADP</keyword>
<keyword evidence="5" id="KW-1185">Reference proteome</keyword>
<evidence type="ECO:0000313" key="5">
    <source>
        <dbReference type="Proteomes" id="UP000479756"/>
    </source>
</evidence>
<evidence type="ECO:0000259" key="3">
    <source>
        <dbReference type="Pfam" id="PF04321"/>
    </source>
</evidence>
<dbReference type="PANTHER" id="PTHR10491:SF4">
    <property type="entry name" value="METHIONINE ADENOSYLTRANSFERASE 2 SUBUNIT BETA"/>
    <property type="match status" value="1"/>
</dbReference>
<comment type="function">
    <text evidence="2">Catalyzes the reduction of dTDP-6-deoxy-L-lyxo-4-hexulose to yield dTDP-L-rhamnose.</text>
</comment>
<sequence>MTRILITGAAGMLGQDLQKALAGHEVTPLSRAELDVTDAAAVDAAVAGHDVVVNAAAYTRVDDAESHQAEALAINGTAAGLLAEASARHGARLIQLSTDYVFDGTATAPYPEDAATGPISVYGSSKLAGEQLALAAHPDGTWVLRTAWLYGAGGPNFVAAILGQAAKRETFGVVTDSQGQPTWTVDVARQIREVIERRPEPGIYHSTNSGVASRYEFARRILELVGLDPDRVEPTLTGPSDRPAARPAYSVLGHDRWVAAGIEPLRPWDEALSEYLGGAASAS</sequence>
<comment type="caution">
    <text evidence="4">The sequence shown here is derived from an EMBL/GenBank/DDBJ whole genome shotgun (WGS) entry which is preliminary data.</text>
</comment>
<dbReference type="SUPFAM" id="SSF51735">
    <property type="entry name" value="NAD(P)-binding Rossmann-fold domains"/>
    <property type="match status" value="1"/>
</dbReference>
<dbReference type="AlphaFoldDB" id="A0A7C9PND8"/>
<evidence type="ECO:0000313" key="4">
    <source>
        <dbReference type="EMBL" id="NEM91329.1"/>
    </source>
</evidence>
<proteinExistence type="inferred from homology"/>
<dbReference type="UniPathway" id="UPA00124"/>
<accession>A0A7C9PND8</accession>
<dbReference type="EC" id="1.1.1.133" evidence="2"/>
<feature type="domain" description="RmlD-like substrate binding" evidence="3">
    <location>
        <begin position="3"/>
        <end position="276"/>
    </location>
</feature>
<dbReference type="Proteomes" id="UP000479756">
    <property type="component" value="Unassembled WGS sequence"/>
</dbReference>
<dbReference type="RefSeq" id="WP_163472997.1">
    <property type="nucleotide sequence ID" value="NZ_JAAGWZ010000002.1"/>
</dbReference>
<dbReference type="EMBL" id="JAAGWZ010000002">
    <property type="protein sequence ID" value="NEM91329.1"/>
    <property type="molecule type" value="Genomic_DNA"/>
</dbReference>
<dbReference type="GO" id="GO:0008831">
    <property type="term" value="F:dTDP-4-dehydrorhamnose reductase activity"/>
    <property type="evidence" value="ECO:0007669"/>
    <property type="project" value="UniProtKB-EC"/>
</dbReference>
<keyword evidence="2 4" id="KW-0560">Oxidoreductase</keyword>
<dbReference type="NCBIfam" id="TIGR01214">
    <property type="entry name" value="rmlD"/>
    <property type="match status" value="1"/>
</dbReference>